<dbReference type="STRING" id="946122.A0A0C2X9F8"/>
<reference evidence="1 2" key="1">
    <citation type="submission" date="2014-04" db="EMBL/GenBank/DDBJ databases">
        <title>Evolutionary Origins and Diversification of the Mycorrhizal Mutualists.</title>
        <authorList>
            <consortium name="DOE Joint Genome Institute"/>
            <consortium name="Mycorrhizal Genomics Consortium"/>
            <person name="Kohler A."/>
            <person name="Kuo A."/>
            <person name="Nagy L.G."/>
            <person name="Floudas D."/>
            <person name="Copeland A."/>
            <person name="Barry K.W."/>
            <person name="Cichocki N."/>
            <person name="Veneault-Fourrey C."/>
            <person name="LaButti K."/>
            <person name="Lindquist E.A."/>
            <person name="Lipzen A."/>
            <person name="Lundell T."/>
            <person name="Morin E."/>
            <person name="Murat C."/>
            <person name="Riley R."/>
            <person name="Ohm R."/>
            <person name="Sun H."/>
            <person name="Tunlid A."/>
            <person name="Henrissat B."/>
            <person name="Grigoriev I.V."/>
            <person name="Hibbett D.S."/>
            <person name="Martin F."/>
        </authorList>
    </citation>
    <scope>NUCLEOTIDE SEQUENCE [LARGE SCALE GENOMIC DNA]</scope>
    <source>
        <strain evidence="1 2">Koide BX008</strain>
    </source>
</reference>
<organism evidence="1 2">
    <name type="scientific">Amanita muscaria (strain Koide BX008)</name>
    <dbReference type="NCBI Taxonomy" id="946122"/>
    <lineage>
        <taxon>Eukaryota</taxon>
        <taxon>Fungi</taxon>
        <taxon>Dikarya</taxon>
        <taxon>Basidiomycota</taxon>
        <taxon>Agaricomycotina</taxon>
        <taxon>Agaricomycetes</taxon>
        <taxon>Agaricomycetidae</taxon>
        <taxon>Agaricales</taxon>
        <taxon>Pluteineae</taxon>
        <taxon>Amanitaceae</taxon>
        <taxon>Amanita</taxon>
    </lineage>
</organism>
<dbReference type="Proteomes" id="UP000054549">
    <property type="component" value="Unassembled WGS sequence"/>
</dbReference>
<dbReference type="InterPro" id="IPR032675">
    <property type="entry name" value="LRR_dom_sf"/>
</dbReference>
<proteinExistence type="predicted"/>
<dbReference type="Gene3D" id="3.80.10.10">
    <property type="entry name" value="Ribonuclease Inhibitor"/>
    <property type="match status" value="1"/>
</dbReference>
<evidence type="ECO:0000313" key="2">
    <source>
        <dbReference type="Proteomes" id="UP000054549"/>
    </source>
</evidence>
<sequence>MTSSPSDRLPIEIVQKIFISCLPENNRTFLPPKKDYVVQLVISQVCSIWRLIALDTLQLWDNFILSVDNDRQQAESALRLASLWLHRAGSLPITLKVWTDLPQHNSHIQDLYRLISSHRFKSLAGNLQLYWLPLHNSSYEGSFASLDSLYLDISEEFSVDSSQAGRSLDGDNYCQLPSLRRLHINFRCINVSWKGVLHMIAWHQLNSLTLHSVVKVSTIIEIMCECKALVECNLLLVSHPNDDFVSRSTSLPHLRSLKLSSLLPISDLIKVLSTFNVPKLTSLELTFGGGPYIPSGTEWLSSQLDAPFRQLQEFTFSDPHHILNVRLFLHRMPSLRKLTLHGNVSLDRDTATQISTGRLGRHIDTISFWSCRSVRRVLDMAEKRQENVKSAEGRKLAPFIHVRLACPVAWGEKYKEKIDRLERQHNVRIVLDPIMAVVDSDDSE</sequence>
<name>A0A0C2X9F8_AMAMK</name>
<evidence type="ECO:0000313" key="1">
    <source>
        <dbReference type="EMBL" id="KIL65428.1"/>
    </source>
</evidence>
<keyword evidence="2" id="KW-1185">Reference proteome</keyword>
<dbReference type="HOGENOM" id="CLU_628463_0_0_1"/>
<dbReference type="EMBL" id="KN818242">
    <property type="protein sequence ID" value="KIL65428.1"/>
    <property type="molecule type" value="Genomic_DNA"/>
</dbReference>
<gene>
    <name evidence="1" type="ORF">M378DRAFT_24018</name>
</gene>
<dbReference type="AlphaFoldDB" id="A0A0C2X9F8"/>
<protein>
    <submittedName>
        <fullName evidence="1">Uncharacterized protein</fullName>
    </submittedName>
</protein>
<accession>A0A0C2X9F8</accession>
<dbReference type="OrthoDB" id="2269034at2759"/>
<dbReference type="SUPFAM" id="SSF52047">
    <property type="entry name" value="RNI-like"/>
    <property type="match status" value="1"/>
</dbReference>
<dbReference type="InParanoid" id="A0A0C2X9F8"/>